<evidence type="ECO:0000256" key="2">
    <source>
        <dbReference type="ARBA" id="ARBA00022485"/>
    </source>
</evidence>
<dbReference type="InterPro" id="IPR017896">
    <property type="entry name" value="4Fe4S_Fe-S-bd"/>
</dbReference>
<dbReference type="PROSITE" id="PS51379">
    <property type="entry name" value="4FE4S_FER_2"/>
    <property type="match status" value="1"/>
</dbReference>
<evidence type="ECO:0000313" key="10">
    <source>
        <dbReference type="Proteomes" id="UP000284742"/>
    </source>
</evidence>
<evidence type="ECO:0000256" key="6">
    <source>
        <dbReference type="ARBA" id="ARBA00023004"/>
    </source>
</evidence>
<dbReference type="AlphaFoldDB" id="A0A413YLA9"/>
<keyword evidence="4" id="KW-0677">Repeat</keyword>
<keyword evidence="5" id="KW-0249">Electron transport</keyword>
<evidence type="ECO:0000256" key="3">
    <source>
        <dbReference type="ARBA" id="ARBA00022723"/>
    </source>
</evidence>
<organism evidence="9 10">
    <name type="scientific">Dorea formicigenerans</name>
    <dbReference type="NCBI Taxonomy" id="39486"/>
    <lineage>
        <taxon>Bacteria</taxon>
        <taxon>Bacillati</taxon>
        <taxon>Bacillota</taxon>
        <taxon>Clostridia</taxon>
        <taxon>Lachnospirales</taxon>
        <taxon>Lachnospiraceae</taxon>
        <taxon>Dorea</taxon>
    </lineage>
</organism>
<dbReference type="GO" id="GO:0051539">
    <property type="term" value="F:4 iron, 4 sulfur cluster binding"/>
    <property type="evidence" value="ECO:0007669"/>
    <property type="project" value="UniProtKB-KW"/>
</dbReference>
<keyword evidence="6" id="KW-0408">Iron</keyword>
<evidence type="ECO:0000313" key="9">
    <source>
        <dbReference type="EMBL" id="RHC08797.1"/>
    </source>
</evidence>
<dbReference type="Gene3D" id="3.30.70.20">
    <property type="match status" value="2"/>
</dbReference>
<dbReference type="PANTHER" id="PTHR43177:SF5">
    <property type="entry name" value="ANAEROBIC DIMETHYL SULFOXIDE REDUCTASE CHAIN B-RELATED"/>
    <property type="match status" value="1"/>
</dbReference>
<dbReference type="SUPFAM" id="SSF54862">
    <property type="entry name" value="4Fe-4S ferredoxins"/>
    <property type="match status" value="1"/>
</dbReference>
<comment type="caution">
    <text evidence="9">The sequence shown here is derived from an EMBL/GenBank/DDBJ whole genome shotgun (WGS) entry which is preliminary data.</text>
</comment>
<dbReference type="Proteomes" id="UP000284742">
    <property type="component" value="Unassembled WGS sequence"/>
</dbReference>
<sequence length="102" mass="10900">MLLSERCIGCGTCAKVCPFGAPTIDESAKKCKKCDFCYDLIKNGKNPACVDVCNARALDFGELDDLKAKYAGAKSVGGGTKASTLIIKKSFHLCKNFLQSVL</sequence>
<proteinExistence type="predicted"/>
<keyword evidence="7" id="KW-0411">Iron-sulfur</keyword>
<evidence type="ECO:0000256" key="5">
    <source>
        <dbReference type="ARBA" id="ARBA00022982"/>
    </source>
</evidence>
<dbReference type="Pfam" id="PF13247">
    <property type="entry name" value="Fer4_11"/>
    <property type="match status" value="1"/>
</dbReference>
<evidence type="ECO:0000259" key="8">
    <source>
        <dbReference type="PROSITE" id="PS51379"/>
    </source>
</evidence>
<evidence type="ECO:0000256" key="1">
    <source>
        <dbReference type="ARBA" id="ARBA00022448"/>
    </source>
</evidence>
<dbReference type="EMBL" id="QSHK01000003">
    <property type="protein sequence ID" value="RHC08797.1"/>
    <property type="molecule type" value="Genomic_DNA"/>
</dbReference>
<dbReference type="GO" id="GO:0046872">
    <property type="term" value="F:metal ion binding"/>
    <property type="evidence" value="ECO:0007669"/>
    <property type="project" value="UniProtKB-KW"/>
</dbReference>
<protein>
    <submittedName>
        <fullName evidence="9">4Fe-4S dicluster domain-containing protein</fullName>
    </submittedName>
</protein>
<feature type="domain" description="4Fe-4S ferredoxin-type" evidence="8">
    <location>
        <begin position="1"/>
        <end position="27"/>
    </location>
</feature>
<reference evidence="9 10" key="1">
    <citation type="submission" date="2018-08" db="EMBL/GenBank/DDBJ databases">
        <title>A genome reference for cultivated species of the human gut microbiota.</title>
        <authorList>
            <person name="Zou Y."/>
            <person name="Xue W."/>
            <person name="Luo G."/>
        </authorList>
    </citation>
    <scope>NUCLEOTIDE SEQUENCE [LARGE SCALE GENOMIC DNA]</scope>
    <source>
        <strain evidence="9 10">AM37-5</strain>
    </source>
</reference>
<keyword evidence="1" id="KW-0813">Transport</keyword>
<dbReference type="PROSITE" id="PS00198">
    <property type="entry name" value="4FE4S_FER_1"/>
    <property type="match status" value="1"/>
</dbReference>
<evidence type="ECO:0000256" key="4">
    <source>
        <dbReference type="ARBA" id="ARBA00022737"/>
    </source>
</evidence>
<dbReference type="InterPro" id="IPR050954">
    <property type="entry name" value="ET_IronSulfur_Cluster-Binding"/>
</dbReference>
<keyword evidence="3" id="KW-0479">Metal-binding</keyword>
<gene>
    <name evidence="9" type="ORF">DW860_06265</name>
</gene>
<accession>A0A413YLA9</accession>
<name>A0A413YLA9_9FIRM</name>
<evidence type="ECO:0000256" key="7">
    <source>
        <dbReference type="ARBA" id="ARBA00023014"/>
    </source>
</evidence>
<dbReference type="PANTHER" id="PTHR43177">
    <property type="entry name" value="PROTEIN NRFC"/>
    <property type="match status" value="1"/>
</dbReference>
<keyword evidence="2" id="KW-0004">4Fe-4S</keyword>
<dbReference type="InterPro" id="IPR017900">
    <property type="entry name" value="4Fe4S_Fe_S_CS"/>
</dbReference>